<dbReference type="PANTHER" id="PTHR45835:SF103">
    <property type="entry name" value="RNA-DIRECTED DNA POLYMERASE"/>
    <property type="match status" value="1"/>
</dbReference>
<keyword evidence="2" id="KW-0808">Transferase</keyword>
<keyword evidence="2" id="KW-0548">Nucleotidyltransferase</keyword>
<dbReference type="InterPro" id="IPR012337">
    <property type="entry name" value="RNaseH-like_sf"/>
</dbReference>
<dbReference type="SUPFAM" id="SSF53098">
    <property type="entry name" value="Ribonuclease H-like"/>
    <property type="match status" value="1"/>
</dbReference>
<keyword evidence="2" id="KW-0695">RNA-directed DNA polymerase</keyword>
<feature type="domain" description="Tf2-1-like SH3-like" evidence="1">
    <location>
        <begin position="225"/>
        <end position="283"/>
    </location>
</feature>
<dbReference type="InterPro" id="IPR036397">
    <property type="entry name" value="RNaseH_sf"/>
</dbReference>
<accession>A0A6L2P1M4</accession>
<reference evidence="2" key="1">
    <citation type="journal article" date="2019" name="Sci. Rep.">
        <title>Draft genome of Tanacetum cinerariifolium, the natural source of mosquito coil.</title>
        <authorList>
            <person name="Yamashiro T."/>
            <person name="Shiraishi A."/>
            <person name="Satake H."/>
            <person name="Nakayama K."/>
        </authorList>
    </citation>
    <scope>NUCLEOTIDE SEQUENCE</scope>
</reference>
<organism evidence="2">
    <name type="scientific">Tanacetum cinerariifolium</name>
    <name type="common">Dalmatian daisy</name>
    <name type="synonym">Chrysanthemum cinerariifolium</name>
    <dbReference type="NCBI Taxonomy" id="118510"/>
    <lineage>
        <taxon>Eukaryota</taxon>
        <taxon>Viridiplantae</taxon>
        <taxon>Streptophyta</taxon>
        <taxon>Embryophyta</taxon>
        <taxon>Tracheophyta</taxon>
        <taxon>Spermatophyta</taxon>
        <taxon>Magnoliopsida</taxon>
        <taxon>eudicotyledons</taxon>
        <taxon>Gunneridae</taxon>
        <taxon>Pentapetalae</taxon>
        <taxon>asterids</taxon>
        <taxon>campanulids</taxon>
        <taxon>Asterales</taxon>
        <taxon>Asteraceae</taxon>
        <taxon>Asteroideae</taxon>
        <taxon>Anthemideae</taxon>
        <taxon>Anthemidinae</taxon>
        <taxon>Tanacetum</taxon>
    </lineage>
</organism>
<dbReference type="PANTHER" id="PTHR45835">
    <property type="entry name" value="YALI0A06105P"/>
    <property type="match status" value="1"/>
</dbReference>
<protein>
    <submittedName>
        <fullName evidence="2">Putative reverse transcriptase domain-containing protein</fullName>
    </submittedName>
</protein>
<evidence type="ECO:0000313" key="2">
    <source>
        <dbReference type="EMBL" id="GEU92408.1"/>
    </source>
</evidence>
<evidence type="ECO:0000259" key="1">
    <source>
        <dbReference type="Pfam" id="PF24626"/>
    </source>
</evidence>
<dbReference type="GO" id="GO:0003964">
    <property type="term" value="F:RNA-directed DNA polymerase activity"/>
    <property type="evidence" value="ECO:0007669"/>
    <property type="project" value="UniProtKB-KW"/>
</dbReference>
<dbReference type="Gene3D" id="3.30.420.10">
    <property type="entry name" value="Ribonuclease H-like superfamily/Ribonuclease H"/>
    <property type="match status" value="1"/>
</dbReference>
<proteinExistence type="predicted"/>
<dbReference type="Pfam" id="PF24626">
    <property type="entry name" value="SH3_Tf2-1"/>
    <property type="match status" value="1"/>
</dbReference>
<dbReference type="AlphaFoldDB" id="A0A6L2P1M4"/>
<dbReference type="InterPro" id="IPR056924">
    <property type="entry name" value="SH3_Tf2-1"/>
</dbReference>
<comment type="caution">
    <text evidence="2">The sequence shown here is derived from an EMBL/GenBank/DDBJ whole genome shotgun (WGS) entry which is preliminary data.</text>
</comment>
<dbReference type="EMBL" id="BKCJ010010621">
    <property type="protein sequence ID" value="GEU92408.1"/>
    <property type="molecule type" value="Genomic_DNA"/>
</dbReference>
<sequence length="283" mass="32965">MEEYYPDDEVQKLESEFLNHKMVGSDIDGYTTRFHELARLVPHLVTPESQRVNRYIQEKNYPLSSGVMIMMPSAKLQVEKDSDMARDLVMKIFTEANKPKSRTYHLEIDGQSEHTIQTLEDMLRSCAIEFGRNWDTHLSLVEFLDNNSYHSSLKCVPFEALYERKCQTPIAWAEVGESKIIRPEIIQETTKKIVQIKERLKAVRDRQKSFADNRQKPLEFSVCEKVILKVSPRKGVVCFGKRSKLSPRYVGSFEIVEPVGPIAYRLRLPQELVRVHHKFYVSN</sequence>
<name>A0A6L2P1M4_TANCI</name>
<gene>
    <name evidence="2" type="ORF">Tci_064386</name>
</gene>
<dbReference type="GO" id="GO:0003676">
    <property type="term" value="F:nucleic acid binding"/>
    <property type="evidence" value="ECO:0007669"/>
    <property type="project" value="InterPro"/>
</dbReference>